<dbReference type="RefSeq" id="WP_072820374.1">
    <property type="nucleotide sequence ID" value="NZ_LT670849.1"/>
</dbReference>
<dbReference type="InterPro" id="IPR011075">
    <property type="entry name" value="TetR_C"/>
</dbReference>
<keyword evidence="3" id="KW-0804">Transcription</keyword>
<dbReference type="Pfam" id="PF16859">
    <property type="entry name" value="TetR_C_11"/>
    <property type="match status" value="1"/>
</dbReference>
<evidence type="ECO:0000256" key="5">
    <source>
        <dbReference type="SAM" id="MobiDB-lite"/>
    </source>
</evidence>
<evidence type="ECO:0000256" key="2">
    <source>
        <dbReference type="ARBA" id="ARBA00023125"/>
    </source>
</evidence>
<gene>
    <name evidence="7" type="ORF">SAMN05444170_4034</name>
</gene>
<dbReference type="AlphaFoldDB" id="A0A1M7U8W6"/>
<feature type="domain" description="HTH tetR-type" evidence="6">
    <location>
        <begin position="26"/>
        <end position="86"/>
    </location>
</feature>
<sequence>MIDLAKKKRAAATPAAPARLGRPRDEAARAAILRSANAILEEKGIGGFTIEAVAARAGVAKTTIYRWWPSKGALAMAGFLAETAPKISYPNSGSARADLISQLRRVASVYGGKTGRVLAAILAEGQRDPNTMTAYIEGYARPRREAAKAILSAGVERGELRADIDLEATVDVLYGPIYYRMLVPLAPLDPKWAEKMANHVFAGLLKSRPTSPKRS</sequence>
<dbReference type="Gene3D" id="1.10.357.10">
    <property type="entry name" value="Tetracycline Repressor, domain 2"/>
    <property type="match status" value="1"/>
</dbReference>
<dbReference type="GO" id="GO:0000976">
    <property type="term" value="F:transcription cis-regulatory region binding"/>
    <property type="evidence" value="ECO:0007669"/>
    <property type="project" value="TreeGrafter"/>
</dbReference>
<feature type="DNA-binding region" description="H-T-H motif" evidence="4">
    <location>
        <begin position="49"/>
        <end position="68"/>
    </location>
</feature>
<evidence type="ECO:0000256" key="3">
    <source>
        <dbReference type="ARBA" id="ARBA00023163"/>
    </source>
</evidence>
<dbReference type="PRINTS" id="PR00455">
    <property type="entry name" value="HTHTETR"/>
</dbReference>
<feature type="region of interest" description="Disordered" evidence="5">
    <location>
        <begin position="1"/>
        <end position="22"/>
    </location>
</feature>
<protein>
    <submittedName>
        <fullName evidence="7">Transcriptional regulator, TetR family</fullName>
    </submittedName>
</protein>
<keyword evidence="1" id="KW-0805">Transcription regulation</keyword>
<accession>A0A1M7U8W6</accession>
<dbReference type="OrthoDB" id="9796019at2"/>
<dbReference type="GO" id="GO:0003700">
    <property type="term" value="F:DNA-binding transcription factor activity"/>
    <property type="evidence" value="ECO:0007669"/>
    <property type="project" value="TreeGrafter"/>
</dbReference>
<name>A0A1M7U8W6_9BRAD</name>
<dbReference type="InterPro" id="IPR050109">
    <property type="entry name" value="HTH-type_TetR-like_transc_reg"/>
</dbReference>
<evidence type="ECO:0000313" key="8">
    <source>
        <dbReference type="Proteomes" id="UP000184096"/>
    </source>
</evidence>
<reference evidence="8" key="1">
    <citation type="submission" date="2016-11" db="EMBL/GenBank/DDBJ databases">
        <authorList>
            <person name="Varghese N."/>
            <person name="Submissions S."/>
        </authorList>
    </citation>
    <scope>NUCLEOTIDE SEQUENCE [LARGE SCALE GENOMIC DNA]</scope>
    <source>
        <strain evidence="8">GAS401</strain>
    </source>
</reference>
<dbReference type="Gene3D" id="1.10.10.60">
    <property type="entry name" value="Homeodomain-like"/>
    <property type="match status" value="1"/>
</dbReference>
<keyword evidence="8" id="KW-1185">Reference proteome</keyword>
<dbReference type="PANTHER" id="PTHR30055">
    <property type="entry name" value="HTH-TYPE TRANSCRIPTIONAL REGULATOR RUTR"/>
    <property type="match status" value="1"/>
</dbReference>
<dbReference type="PANTHER" id="PTHR30055:SF148">
    <property type="entry name" value="TETR-FAMILY TRANSCRIPTIONAL REGULATOR"/>
    <property type="match status" value="1"/>
</dbReference>
<dbReference type="SUPFAM" id="SSF48498">
    <property type="entry name" value="Tetracyclin repressor-like, C-terminal domain"/>
    <property type="match status" value="1"/>
</dbReference>
<feature type="compositionally biased region" description="Basic residues" evidence="5">
    <location>
        <begin position="1"/>
        <end position="10"/>
    </location>
</feature>
<dbReference type="InterPro" id="IPR036271">
    <property type="entry name" value="Tet_transcr_reg_TetR-rel_C_sf"/>
</dbReference>
<evidence type="ECO:0000256" key="1">
    <source>
        <dbReference type="ARBA" id="ARBA00023015"/>
    </source>
</evidence>
<feature type="compositionally biased region" description="Low complexity" evidence="5">
    <location>
        <begin position="11"/>
        <end position="20"/>
    </location>
</feature>
<dbReference type="SUPFAM" id="SSF46689">
    <property type="entry name" value="Homeodomain-like"/>
    <property type="match status" value="1"/>
</dbReference>
<organism evidence="7 8">
    <name type="scientific">Bradyrhizobium erythrophlei</name>
    <dbReference type="NCBI Taxonomy" id="1437360"/>
    <lineage>
        <taxon>Bacteria</taxon>
        <taxon>Pseudomonadati</taxon>
        <taxon>Pseudomonadota</taxon>
        <taxon>Alphaproteobacteria</taxon>
        <taxon>Hyphomicrobiales</taxon>
        <taxon>Nitrobacteraceae</taxon>
        <taxon>Bradyrhizobium</taxon>
    </lineage>
</organism>
<evidence type="ECO:0000256" key="4">
    <source>
        <dbReference type="PROSITE-ProRule" id="PRU00335"/>
    </source>
</evidence>
<dbReference type="InterPro" id="IPR001647">
    <property type="entry name" value="HTH_TetR"/>
</dbReference>
<evidence type="ECO:0000313" key="7">
    <source>
        <dbReference type="EMBL" id="SHN79479.1"/>
    </source>
</evidence>
<keyword evidence="2 4" id="KW-0238">DNA-binding</keyword>
<evidence type="ECO:0000259" key="6">
    <source>
        <dbReference type="PROSITE" id="PS50977"/>
    </source>
</evidence>
<dbReference type="PROSITE" id="PS50977">
    <property type="entry name" value="HTH_TETR_2"/>
    <property type="match status" value="1"/>
</dbReference>
<dbReference type="Pfam" id="PF00440">
    <property type="entry name" value="TetR_N"/>
    <property type="match status" value="1"/>
</dbReference>
<dbReference type="InterPro" id="IPR009057">
    <property type="entry name" value="Homeodomain-like_sf"/>
</dbReference>
<proteinExistence type="predicted"/>
<dbReference type="EMBL" id="LT670849">
    <property type="protein sequence ID" value="SHN79479.1"/>
    <property type="molecule type" value="Genomic_DNA"/>
</dbReference>
<dbReference type="Proteomes" id="UP000184096">
    <property type="component" value="Chromosome I"/>
</dbReference>